<organism evidence="5">
    <name type="scientific">Talaromyces marneffei PM1</name>
    <dbReference type="NCBI Taxonomy" id="1077442"/>
    <lineage>
        <taxon>Eukaryota</taxon>
        <taxon>Fungi</taxon>
        <taxon>Dikarya</taxon>
        <taxon>Ascomycota</taxon>
        <taxon>Pezizomycotina</taxon>
        <taxon>Eurotiomycetes</taxon>
        <taxon>Eurotiomycetidae</taxon>
        <taxon>Eurotiales</taxon>
        <taxon>Trichocomaceae</taxon>
        <taxon>Talaromyces</taxon>
        <taxon>Talaromyces sect. Talaromyces</taxon>
    </lineage>
</organism>
<dbReference type="HOGENOM" id="CLU_038623_0_0_1"/>
<sequence length="374" mass="41280">MPSDREDTRSSPGALPDAPASTTKQPCHSFKKKFAKLKVKFELEMRESEALVREQLRIEDVSKKLQETNDQLLEVLMEFNDSIYIPTNLRYDLSLPGETTPPMTPDEDDDIAPSTYTTTAAKAALKEARAELEAGEITADTYRRLEKGVKRSTAFRPSMQYASLRQIAQHSGSAAASSASIFAELDEDSTTLLNMNYMTPEHEHEYLLALDAKMGDAAAEVQLKQLPDKPTFADREREAILQNPNSVYNWLRRNTPYVFLQDNEVASEKSSQVQTHPQRSSAATARSSKRSSLAASKQAAKEAKEEDMYDEDGIALDVPAPSATKAKRKRDEDTGYRPKGGRSGGSKKKKTVAAETDSSYSGRRASKRGSGVGA</sequence>
<comment type="caution">
    <text evidence="5">The sequence shown here is derived from an EMBL/GenBank/DDBJ whole genome shotgun (WGS) entry which is preliminary data.</text>
</comment>
<evidence type="ECO:0000256" key="2">
    <source>
        <dbReference type="SAM" id="MobiDB-lite"/>
    </source>
</evidence>
<accession>A0A093VH45</accession>
<dbReference type="Pfam" id="PF24244">
    <property type="entry name" value="Iec3-like_M"/>
    <property type="match status" value="1"/>
</dbReference>
<proteinExistence type="predicted"/>
<feature type="region of interest" description="Disordered" evidence="2">
    <location>
        <begin position="267"/>
        <end position="374"/>
    </location>
</feature>
<dbReference type="InterPro" id="IPR055449">
    <property type="entry name" value="Iec3-like_M"/>
</dbReference>
<evidence type="ECO:0000259" key="4">
    <source>
        <dbReference type="Pfam" id="PF24244"/>
    </source>
</evidence>
<feature type="compositionally biased region" description="Low complexity" evidence="2">
    <location>
        <begin position="279"/>
        <end position="298"/>
    </location>
</feature>
<evidence type="ECO:0000313" key="5">
    <source>
        <dbReference type="EMBL" id="KFX49324.1"/>
    </source>
</evidence>
<feature type="domain" description="INO80 complex subunit 3-like middle region" evidence="4">
    <location>
        <begin position="160"/>
        <end position="264"/>
    </location>
</feature>
<dbReference type="GO" id="GO:0031011">
    <property type="term" value="C:Ino80 complex"/>
    <property type="evidence" value="ECO:0007669"/>
    <property type="project" value="InterPro"/>
</dbReference>
<gene>
    <name evidence="5" type="ORF">GQ26_0090080</name>
</gene>
<dbReference type="GO" id="GO:0006338">
    <property type="term" value="P:chromatin remodeling"/>
    <property type="evidence" value="ECO:0007669"/>
    <property type="project" value="InterPro"/>
</dbReference>
<feature type="domain" description="INO80 complex subunit 3 N-terminal" evidence="3">
    <location>
        <begin position="28"/>
        <end position="97"/>
    </location>
</feature>
<dbReference type="InterPro" id="IPR032742">
    <property type="entry name" value="Iec3_N"/>
</dbReference>
<name>A0A093VH45_TALMA</name>
<dbReference type="EMBL" id="JPOX01000009">
    <property type="protein sequence ID" value="KFX49324.1"/>
    <property type="molecule type" value="Genomic_DNA"/>
</dbReference>
<feature type="compositionally biased region" description="Polar residues" evidence="2">
    <location>
        <begin position="268"/>
        <end position="278"/>
    </location>
</feature>
<evidence type="ECO:0000256" key="1">
    <source>
        <dbReference type="SAM" id="Coils"/>
    </source>
</evidence>
<evidence type="ECO:0000259" key="3">
    <source>
        <dbReference type="Pfam" id="PF14612"/>
    </source>
</evidence>
<dbReference type="eggNOG" id="ENOG502SG34">
    <property type="taxonomic scope" value="Eukaryota"/>
</dbReference>
<feature type="region of interest" description="Disordered" evidence="2">
    <location>
        <begin position="1"/>
        <end position="26"/>
    </location>
</feature>
<dbReference type="Pfam" id="PF14612">
    <property type="entry name" value="Ino80_Iec3"/>
    <property type="match status" value="1"/>
</dbReference>
<keyword evidence="1" id="KW-0175">Coiled coil</keyword>
<dbReference type="AlphaFoldDB" id="A0A093VH45"/>
<feature type="coiled-coil region" evidence="1">
    <location>
        <begin position="51"/>
        <end position="78"/>
    </location>
</feature>
<protein>
    <submittedName>
        <fullName evidence="5">Uncharacterized protein</fullName>
    </submittedName>
</protein>
<reference evidence="5" key="1">
    <citation type="journal article" date="2014" name="PLoS Genet.">
        <title>Signature Gene Expression Reveals Novel Clues to the Molecular Mechanisms of Dimorphic Transition in Penicillium marneffei.</title>
        <authorList>
            <person name="Yang E."/>
            <person name="Wang G."/>
            <person name="Cai J."/>
            <person name="Woo P.C."/>
            <person name="Lau S.K."/>
            <person name="Yuen K.-Y."/>
            <person name="Chow W.-N."/>
            <person name="Lin X."/>
        </authorList>
    </citation>
    <scope>NUCLEOTIDE SEQUENCE [LARGE SCALE GENOMIC DNA]</scope>
    <source>
        <strain evidence="5">PM1</strain>
    </source>
</reference>